<feature type="signal peptide" evidence="13">
    <location>
        <begin position="1"/>
        <end position="22"/>
    </location>
</feature>
<feature type="transmembrane region" description="Helical" evidence="11">
    <location>
        <begin position="310"/>
        <end position="331"/>
    </location>
</feature>
<dbReference type="Pfam" id="PF00119">
    <property type="entry name" value="ATP-synt_A"/>
    <property type="match status" value="1"/>
</dbReference>
<comment type="caution">
    <text evidence="14">The sequence shown here is derived from an EMBL/GenBank/DDBJ whole genome shotgun (WGS) entry which is preliminary data.</text>
</comment>
<sequence>MKYIKQLLLIVMLALVAAPVGAHDFSKKQPVDVKNILWGHIKDSYQWHVTGPVIINLPVIIKTTTGWHVFSSGNFAELGDVKGKDGNIVKGAKDLDGNVITNGDRPYVGPDASLKNLVIKSGDAKAYPNKIVEKVDGKEVRPVDISITKTVCVLFIDAILLLICVLVPARWCKRHKVSDPAPKGFTGLMHMFIMNIYDDVIKACMGDEAPKYAPWLLTCFFFIFLANLMGIVPFPPGGGNLTGNIACTFFLGVTTFLITNFTGTKAYWKDIFWPEVPMWLKVPVPLMPFIELFGIFTKPLALIIRLFANMMAGHAIALSFAAIIFIMFGVADSAIANIIAGSSMTVVSVAMSVFMMLLEVLVSYIQALVFTMLSAVFISLAHVHPEKA</sequence>
<keyword evidence="10 11" id="KW-0066">ATP synthesis</keyword>
<keyword evidence="5 11" id="KW-0812">Transmembrane</keyword>
<evidence type="ECO:0000256" key="7">
    <source>
        <dbReference type="ARBA" id="ARBA00022989"/>
    </source>
</evidence>
<dbReference type="Gene3D" id="1.20.120.220">
    <property type="entry name" value="ATP synthase, F0 complex, subunit A"/>
    <property type="match status" value="1"/>
</dbReference>
<comment type="similarity">
    <text evidence="2 11 12">Belongs to the ATPase A chain family.</text>
</comment>
<dbReference type="Proteomes" id="UP000825483">
    <property type="component" value="Unassembled WGS sequence"/>
</dbReference>
<evidence type="ECO:0000256" key="3">
    <source>
        <dbReference type="ARBA" id="ARBA00022448"/>
    </source>
</evidence>
<evidence type="ECO:0000313" key="15">
    <source>
        <dbReference type="Proteomes" id="UP000825483"/>
    </source>
</evidence>
<feature type="transmembrane region" description="Helical" evidence="11">
    <location>
        <begin position="364"/>
        <end position="383"/>
    </location>
</feature>
<dbReference type="PRINTS" id="PR00123">
    <property type="entry name" value="ATPASEA"/>
</dbReference>
<evidence type="ECO:0000256" key="8">
    <source>
        <dbReference type="ARBA" id="ARBA00023065"/>
    </source>
</evidence>
<evidence type="ECO:0000256" key="4">
    <source>
        <dbReference type="ARBA" id="ARBA00022547"/>
    </source>
</evidence>
<protein>
    <recommendedName>
        <fullName evidence="11 12">ATP synthase subunit a</fullName>
    </recommendedName>
    <alternativeName>
        <fullName evidence="11">ATP synthase F0 sector subunit a</fullName>
    </alternativeName>
    <alternativeName>
        <fullName evidence="11">F-ATPase subunit 6</fullName>
    </alternativeName>
</protein>
<dbReference type="GO" id="GO:0046933">
    <property type="term" value="F:proton-transporting ATP synthase activity, rotational mechanism"/>
    <property type="evidence" value="ECO:0007669"/>
    <property type="project" value="UniProtKB-UniRule"/>
</dbReference>
<evidence type="ECO:0000256" key="11">
    <source>
        <dbReference type="HAMAP-Rule" id="MF_01393"/>
    </source>
</evidence>
<feature type="transmembrane region" description="Helical" evidence="11">
    <location>
        <begin position="338"/>
        <end position="358"/>
    </location>
</feature>
<dbReference type="CDD" id="cd00310">
    <property type="entry name" value="ATP-synt_Fo_a_6"/>
    <property type="match status" value="1"/>
</dbReference>
<dbReference type="InterPro" id="IPR045083">
    <property type="entry name" value="ATP_synth_F0_asu_bact/mt"/>
</dbReference>
<evidence type="ECO:0000313" key="14">
    <source>
        <dbReference type="EMBL" id="GJG57876.1"/>
    </source>
</evidence>
<evidence type="ECO:0000256" key="10">
    <source>
        <dbReference type="ARBA" id="ARBA00023310"/>
    </source>
</evidence>
<comment type="subcellular location">
    <subcellularLocation>
        <location evidence="11 12">Cell membrane</location>
        <topology evidence="11 12">Multi-pass membrane protein</topology>
    </subcellularLocation>
    <subcellularLocation>
        <location evidence="1">Membrane</location>
        <topology evidence="1">Multi-pass membrane protein</topology>
    </subcellularLocation>
</comment>
<dbReference type="GO" id="GO:0045259">
    <property type="term" value="C:proton-transporting ATP synthase complex"/>
    <property type="evidence" value="ECO:0007669"/>
    <property type="project" value="UniProtKB-KW"/>
</dbReference>
<dbReference type="InterPro" id="IPR000568">
    <property type="entry name" value="ATP_synth_F0_asu"/>
</dbReference>
<dbReference type="SUPFAM" id="SSF81336">
    <property type="entry name" value="F1F0 ATP synthase subunit A"/>
    <property type="match status" value="1"/>
</dbReference>
<keyword evidence="11" id="KW-1003">Cell membrane</keyword>
<keyword evidence="9 11" id="KW-0472">Membrane</keyword>
<keyword evidence="7 11" id="KW-1133">Transmembrane helix</keyword>
<proteinExistence type="inferred from homology"/>
<dbReference type="AlphaFoldDB" id="A0A9R1CUX5"/>
<gene>
    <name evidence="11 14" type="primary">atpB</name>
    <name evidence="14" type="ORF">PRLR5076_07270</name>
</gene>
<dbReference type="InterPro" id="IPR035908">
    <property type="entry name" value="F0_ATP_A_sf"/>
</dbReference>
<evidence type="ECO:0000256" key="13">
    <source>
        <dbReference type="SAM" id="SignalP"/>
    </source>
</evidence>
<dbReference type="GeneID" id="72468779"/>
<evidence type="ECO:0000256" key="9">
    <source>
        <dbReference type="ARBA" id="ARBA00023136"/>
    </source>
</evidence>
<keyword evidence="13" id="KW-0732">Signal</keyword>
<evidence type="ECO:0000256" key="12">
    <source>
        <dbReference type="RuleBase" id="RU000483"/>
    </source>
</evidence>
<accession>A0A9R1CUX5</accession>
<feature type="transmembrane region" description="Helical" evidence="11">
    <location>
        <begin position="241"/>
        <end position="261"/>
    </location>
</feature>
<feature type="transmembrane region" description="Helical" evidence="11">
    <location>
        <begin position="147"/>
        <end position="167"/>
    </location>
</feature>
<dbReference type="HAMAP" id="MF_01393">
    <property type="entry name" value="ATP_synth_a_bact"/>
    <property type="match status" value="1"/>
</dbReference>
<evidence type="ECO:0000256" key="5">
    <source>
        <dbReference type="ARBA" id="ARBA00022692"/>
    </source>
</evidence>
<organism evidence="14 15">
    <name type="scientific">Prevotella lacticifex</name>
    <dbReference type="NCBI Taxonomy" id="2854755"/>
    <lineage>
        <taxon>Bacteria</taxon>
        <taxon>Pseudomonadati</taxon>
        <taxon>Bacteroidota</taxon>
        <taxon>Bacteroidia</taxon>
        <taxon>Bacteroidales</taxon>
        <taxon>Prevotellaceae</taxon>
        <taxon>Prevotella</taxon>
    </lineage>
</organism>
<keyword evidence="15" id="KW-1185">Reference proteome</keyword>
<dbReference type="GO" id="GO:0005886">
    <property type="term" value="C:plasma membrane"/>
    <property type="evidence" value="ECO:0007669"/>
    <property type="project" value="UniProtKB-SubCell"/>
</dbReference>
<feature type="transmembrane region" description="Helical" evidence="11">
    <location>
        <begin position="282"/>
        <end position="304"/>
    </location>
</feature>
<keyword evidence="8 11" id="KW-0406">Ion transport</keyword>
<feature type="chain" id="PRO_5040123361" description="ATP synthase subunit a" evidence="13">
    <location>
        <begin position="23"/>
        <end position="388"/>
    </location>
</feature>
<dbReference type="PANTHER" id="PTHR11410:SF0">
    <property type="entry name" value="ATP SYNTHASE SUBUNIT A"/>
    <property type="match status" value="1"/>
</dbReference>
<dbReference type="NCBIfam" id="TIGR01131">
    <property type="entry name" value="ATP_synt_6_or_A"/>
    <property type="match status" value="1"/>
</dbReference>
<dbReference type="PANTHER" id="PTHR11410">
    <property type="entry name" value="ATP SYNTHASE SUBUNIT A"/>
    <property type="match status" value="1"/>
</dbReference>
<evidence type="ECO:0000256" key="1">
    <source>
        <dbReference type="ARBA" id="ARBA00004141"/>
    </source>
</evidence>
<evidence type="ECO:0000256" key="6">
    <source>
        <dbReference type="ARBA" id="ARBA00022781"/>
    </source>
</evidence>
<keyword evidence="4 11" id="KW-0138">CF(0)</keyword>
<evidence type="ECO:0000256" key="2">
    <source>
        <dbReference type="ARBA" id="ARBA00006810"/>
    </source>
</evidence>
<dbReference type="RefSeq" id="WP_223930077.1">
    <property type="nucleotide sequence ID" value="NZ_BPTU01000004.1"/>
</dbReference>
<keyword evidence="3 11" id="KW-0813">Transport</keyword>
<keyword evidence="6 11" id="KW-0375">Hydrogen ion transport</keyword>
<comment type="function">
    <text evidence="11 12">Key component of the proton channel; it plays a direct role in the translocation of protons across the membrane.</text>
</comment>
<dbReference type="EMBL" id="BPUB01000001">
    <property type="protein sequence ID" value="GJG57876.1"/>
    <property type="molecule type" value="Genomic_DNA"/>
</dbReference>
<reference evidence="14" key="1">
    <citation type="journal article" date="2022" name="Int. J. Syst. Evol. Microbiol.">
        <title>Prevotella lacticifex sp. nov., isolated from the rumen of cows.</title>
        <authorList>
            <person name="Shinkai T."/>
            <person name="Ikeyama N."/>
            <person name="Kumagai M."/>
            <person name="Ohmori H."/>
            <person name="Sakamoto M."/>
            <person name="Ohkuma M."/>
            <person name="Mitsumori M."/>
        </authorList>
    </citation>
    <scope>NUCLEOTIDE SEQUENCE</scope>
    <source>
        <strain evidence="14">R5076</strain>
    </source>
</reference>
<name>A0A9R1CUX5_9BACT</name>
<feature type="transmembrane region" description="Helical" evidence="11">
    <location>
        <begin position="215"/>
        <end position="235"/>
    </location>
</feature>